<name>A0A9D4TSB4_CHLVU</name>
<feature type="region of interest" description="Disordered" evidence="4">
    <location>
        <begin position="103"/>
        <end position="141"/>
    </location>
</feature>
<evidence type="ECO:0000313" key="6">
    <source>
        <dbReference type="EMBL" id="KAI3433514.1"/>
    </source>
</evidence>
<dbReference type="GO" id="GO:0008757">
    <property type="term" value="F:S-adenosylmethionine-dependent methyltransferase activity"/>
    <property type="evidence" value="ECO:0007669"/>
    <property type="project" value="UniProtKB-ARBA"/>
</dbReference>
<keyword evidence="2" id="KW-0489">Methyltransferase</keyword>
<dbReference type="SUPFAM" id="SSF53335">
    <property type="entry name" value="S-adenosyl-L-methionine-dependent methyltransferases"/>
    <property type="match status" value="1"/>
</dbReference>
<dbReference type="PANTHER" id="PTHR22809:SF14">
    <property type="entry name" value="TRNA N(3)-METHYLCYTIDINE METHYLTRANSFERASE"/>
    <property type="match status" value="1"/>
</dbReference>
<organism evidence="6 7">
    <name type="scientific">Chlorella vulgaris</name>
    <name type="common">Green alga</name>
    <dbReference type="NCBI Taxonomy" id="3077"/>
    <lineage>
        <taxon>Eukaryota</taxon>
        <taxon>Viridiplantae</taxon>
        <taxon>Chlorophyta</taxon>
        <taxon>core chlorophytes</taxon>
        <taxon>Trebouxiophyceae</taxon>
        <taxon>Chlorellales</taxon>
        <taxon>Chlorellaceae</taxon>
        <taxon>Chlorella clade</taxon>
        <taxon>Chlorella</taxon>
    </lineage>
</organism>
<dbReference type="AlphaFoldDB" id="A0A9D4TSB4"/>
<feature type="domain" description="Methyltransferase type 12" evidence="5">
    <location>
        <begin position="180"/>
        <end position="315"/>
    </location>
</feature>
<comment type="similarity">
    <text evidence="1">Belongs to the methyltransferase superfamily. METL family.</text>
</comment>
<feature type="region of interest" description="Disordered" evidence="4">
    <location>
        <begin position="237"/>
        <end position="264"/>
    </location>
</feature>
<evidence type="ECO:0000313" key="7">
    <source>
        <dbReference type="Proteomes" id="UP001055712"/>
    </source>
</evidence>
<accession>A0A9D4TSB4</accession>
<dbReference type="GO" id="GO:0032259">
    <property type="term" value="P:methylation"/>
    <property type="evidence" value="ECO:0007669"/>
    <property type="project" value="UniProtKB-KW"/>
</dbReference>
<reference evidence="6" key="1">
    <citation type="journal article" date="2019" name="Plant J.">
        <title>Chlorella vulgaris genome assembly and annotation reveals the molecular basis for metabolic acclimation to high light conditions.</title>
        <authorList>
            <person name="Cecchin M."/>
            <person name="Marcolungo L."/>
            <person name="Rossato M."/>
            <person name="Girolomoni L."/>
            <person name="Cosentino E."/>
            <person name="Cuine S."/>
            <person name="Li-Beisson Y."/>
            <person name="Delledonne M."/>
            <person name="Ballottari M."/>
        </authorList>
    </citation>
    <scope>NUCLEOTIDE SEQUENCE</scope>
    <source>
        <strain evidence="6">211/11P</strain>
    </source>
</reference>
<dbReference type="CDD" id="cd02440">
    <property type="entry name" value="AdoMet_MTases"/>
    <property type="match status" value="1"/>
</dbReference>
<feature type="compositionally biased region" description="Low complexity" evidence="4">
    <location>
        <begin position="237"/>
        <end position="255"/>
    </location>
</feature>
<feature type="compositionally biased region" description="Low complexity" evidence="4">
    <location>
        <begin position="113"/>
        <end position="124"/>
    </location>
</feature>
<dbReference type="GO" id="GO:0008173">
    <property type="term" value="F:RNA methyltransferase activity"/>
    <property type="evidence" value="ECO:0007669"/>
    <property type="project" value="UniProtKB-ARBA"/>
</dbReference>
<dbReference type="InterPro" id="IPR029063">
    <property type="entry name" value="SAM-dependent_MTases_sf"/>
</dbReference>
<proteinExistence type="inferred from homology"/>
<dbReference type="Pfam" id="PF08242">
    <property type="entry name" value="Methyltransf_12"/>
    <property type="match status" value="1"/>
</dbReference>
<sequence length="400" mass="42115">MAAAPAVATQPGGSRRQAMRCGAARQLVCAGVLQHLQRYTRGTRPRLSSRCPGYVGEGTRPAGEYHCRDFEWQEQVGAGQAAVQRQQLELQLQQQQRAAAGLEAAGTGKRGGEAAAVQSASAEQGPRGATASESGSGCSDDSWERFHAQHSQARFFKEKRYLMLEFPALAVAHPPQHIAEIGCGCGSALLPVLKANPSCRVTGCDISATALRLFHLAAQQAGVQPHRIRTFTLDAADSSADSSGDSTASIAGGTSRSVTNSAEPAVPGSAGACSPLAGLGADSLLLVFTLSALPPAAHAAALTHAYAALRPGGLLLFRDYGLYDGAQLRFPGAQMLGPNLYRRSEGTLAYFFSTEALRAAATAVGFQEVECEYARVEMRNRKSGAAMRRVFVHGVFCKPL</sequence>
<dbReference type="OrthoDB" id="417697at2759"/>
<gene>
    <name evidence="6" type="ORF">D9Q98_003325</name>
</gene>
<comment type="caution">
    <text evidence="6">The sequence shown here is derived from an EMBL/GenBank/DDBJ whole genome shotgun (WGS) entry which is preliminary data.</text>
</comment>
<keyword evidence="3" id="KW-0808">Transferase</keyword>
<dbReference type="InterPro" id="IPR013217">
    <property type="entry name" value="Methyltransf_12"/>
</dbReference>
<evidence type="ECO:0000256" key="3">
    <source>
        <dbReference type="ARBA" id="ARBA00022679"/>
    </source>
</evidence>
<evidence type="ECO:0000256" key="1">
    <source>
        <dbReference type="ARBA" id="ARBA00009725"/>
    </source>
</evidence>
<dbReference type="InterPro" id="IPR026113">
    <property type="entry name" value="METTL2/6/8-like"/>
</dbReference>
<evidence type="ECO:0000256" key="2">
    <source>
        <dbReference type="ARBA" id="ARBA00022603"/>
    </source>
</evidence>
<keyword evidence="7" id="KW-1185">Reference proteome</keyword>
<evidence type="ECO:0000259" key="5">
    <source>
        <dbReference type="Pfam" id="PF08242"/>
    </source>
</evidence>
<dbReference type="PANTHER" id="PTHR22809">
    <property type="entry name" value="METHYLTRANSFERASE-RELATED"/>
    <property type="match status" value="1"/>
</dbReference>
<dbReference type="Gene3D" id="3.40.50.150">
    <property type="entry name" value="Vaccinia Virus protein VP39"/>
    <property type="match status" value="1"/>
</dbReference>
<dbReference type="EMBL" id="SIDB01000004">
    <property type="protein sequence ID" value="KAI3433514.1"/>
    <property type="molecule type" value="Genomic_DNA"/>
</dbReference>
<evidence type="ECO:0000256" key="4">
    <source>
        <dbReference type="SAM" id="MobiDB-lite"/>
    </source>
</evidence>
<dbReference type="Proteomes" id="UP001055712">
    <property type="component" value="Unassembled WGS sequence"/>
</dbReference>
<reference evidence="6" key="2">
    <citation type="submission" date="2020-11" db="EMBL/GenBank/DDBJ databases">
        <authorList>
            <person name="Cecchin M."/>
            <person name="Marcolungo L."/>
            <person name="Rossato M."/>
            <person name="Girolomoni L."/>
            <person name="Cosentino E."/>
            <person name="Cuine S."/>
            <person name="Li-Beisson Y."/>
            <person name="Delledonne M."/>
            <person name="Ballottari M."/>
        </authorList>
    </citation>
    <scope>NUCLEOTIDE SEQUENCE</scope>
    <source>
        <strain evidence="6">211/11P</strain>
        <tissue evidence="6">Whole cell</tissue>
    </source>
</reference>
<protein>
    <recommendedName>
        <fullName evidence="5">Methyltransferase type 12 domain-containing protein</fullName>
    </recommendedName>
</protein>